<reference evidence="2" key="1">
    <citation type="submission" date="2015-04" db="EMBL/GenBank/DDBJ databases">
        <title>The genome sequence of the plant pathogenic Rhizarian Plasmodiophora brassicae reveals insights in its biotrophic life cycle and the origin of chitin synthesis.</title>
        <authorList>
            <person name="Schwelm A."/>
            <person name="Fogelqvist J."/>
            <person name="Knaust A."/>
            <person name="Julke S."/>
            <person name="Lilja T."/>
            <person name="Dhandapani V."/>
            <person name="Bonilla-Rosso G."/>
            <person name="Karlsson M."/>
            <person name="Shevchenko A."/>
            <person name="Choi S.R."/>
            <person name="Kim H.G."/>
            <person name="Park J.Y."/>
            <person name="Lim Y.P."/>
            <person name="Ludwig-Muller J."/>
            <person name="Dixelius C."/>
        </authorList>
    </citation>
    <scope>NUCLEOTIDE SEQUENCE</scope>
    <source>
        <tissue evidence="2">Potato root galls</tissue>
    </source>
</reference>
<evidence type="ECO:0000256" key="1">
    <source>
        <dbReference type="SAM" id="MobiDB-lite"/>
    </source>
</evidence>
<name>A0A0H5QS04_9EUKA</name>
<accession>A0A0H5QS04</accession>
<feature type="compositionally biased region" description="Low complexity" evidence="1">
    <location>
        <begin position="65"/>
        <end position="82"/>
    </location>
</feature>
<organism evidence="2">
    <name type="scientific">Spongospora subterranea</name>
    <dbReference type="NCBI Taxonomy" id="70186"/>
    <lineage>
        <taxon>Eukaryota</taxon>
        <taxon>Sar</taxon>
        <taxon>Rhizaria</taxon>
        <taxon>Endomyxa</taxon>
        <taxon>Phytomyxea</taxon>
        <taxon>Plasmodiophorida</taxon>
        <taxon>Plasmodiophoridae</taxon>
        <taxon>Spongospora</taxon>
    </lineage>
</organism>
<proteinExistence type="predicted"/>
<dbReference type="AlphaFoldDB" id="A0A0H5QS04"/>
<feature type="non-terminal residue" evidence="2">
    <location>
        <position position="1"/>
    </location>
</feature>
<sequence length="147" mass="16174">VDVLPDIILLGEVKKFTDLRSSLRSPHPWLLGIGKPGKILLTLLDNDKVKNREILADNATTDRLSSPLSSPPSVSSEARSTSVKQKADTTRGENSLFHREALLVASSHDLEHVPLELLAQSISTDFLGESLIIKRTEFLVIVDLELL</sequence>
<evidence type="ECO:0000313" key="2">
    <source>
        <dbReference type="EMBL" id="CRZ04788.1"/>
    </source>
</evidence>
<feature type="non-terminal residue" evidence="2">
    <location>
        <position position="147"/>
    </location>
</feature>
<dbReference type="EMBL" id="HACM01004346">
    <property type="protein sequence ID" value="CRZ04788.1"/>
    <property type="molecule type" value="Transcribed_RNA"/>
</dbReference>
<protein>
    <submittedName>
        <fullName evidence="2">Uncharacterized protein</fullName>
    </submittedName>
</protein>
<feature type="region of interest" description="Disordered" evidence="1">
    <location>
        <begin position="60"/>
        <end position="92"/>
    </location>
</feature>